<dbReference type="Proteomes" id="UP001175000">
    <property type="component" value="Unassembled WGS sequence"/>
</dbReference>
<evidence type="ECO:0000256" key="1">
    <source>
        <dbReference type="SAM" id="MobiDB-lite"/>
    </source>
</evidence>
<feature type="compositionally biased region" description="Low complexity" evidence="1">
    <location>
        <begin position="467"/>
        <end position="479"/>
    </location>
</feature>
<feature type="transmembrane region" description="Helical" evidence="2">
    <location>
        <begin position="342"/>
        <end position="363"/>
    </location>
</feature>
<sequence>MGWITNNTDDCPVLIPLNVWNSPEFSGAIGPIGNGEAFLDADCKNYDNEQVRLLDPYWDQPDCWEIEAASNTIYYFSKTAGDEVVTAATTRVTTGPDGPFTIVELTTLGSDVTTITLGSGRVITTTRGRGDVNAAPAIVTTLTNSLGRPTATTTSLAFGLTQRTTPFATLRDPSGRPTTTIFSPEPLSSRLITLSDSQGTPTLTLTEYFRPRPTTPVFPSGPTPYRPPKDKTTDPDHLYRPLSPTTYFSASFLPVILTTLLTILLKTVRSTIHSLLPFHALTRPGGSAAPDSLCLQPGGSIRALRTGLRCLTTFKEPVSFLADLVFVMSAVLVWLSTEAVGVVLVGNCTVADFYGCFLTVAVVEKPARAAEGVLVGIAVLVGVIGALMRRWETGVGEGAWSVVGVGCLVPRGGEKDEAQRRVIRDSGSTRGRKRGGKDDGARFILGYDGNGEYRLLVTTIGTGGATETGTESSGSSTLGRQYRASESLDRRPRPWVLKLASRLGLLAALCGFLILIVVYETATTTGAFGKFMNGRNFGSGFLFTGLGLVMDFFWDEFFSWTSMLEPYRRLALRPQPASTSILIPRATTALTGIWQAMTLGNVFGGTVAFASVLSKFTPIFLANIPFRLTLTWTMHRVCAWLSVAILSSMILVLVGSFFIRWPDLPVEPSTIAGSMYYVFDSDVLKDLEGMSLMGQDETERRLSKQGRKYYLSRFIDVSGIARVRIECVVNDGY</sequence>
<feature type="region of interest" description="Disordered" evidence="1">
    <location>
        <begin position="210"/>
        <end position="236"/>
    </location>
</feature>
<feature type="transmembrane region" description="Helical" evidence="2">
    <location>
        <begin position="539"/>
        <end position="558"/>
    </location>
</feature>
<name>A0AA39WYR8_9PEZI</name>
<keyword evidence="2" id="KW-0812">Transmembrane</keyword>
<organism evidence="3 4">
    <name type="scientific">Immersiella caudata</name>
    <dbReference type="NCBI Taxonomy" id="314043"/>
    <lineage>
        <taxon>Eukaryota</taxon>
        <taxon>Fungi</taxon>
        <taxon>Dikarya</taxon>
        <taxon>Ascomycota</taxon>
        <taxon>Pezizomycotina</taxon>
        <taxon>Sordariomycetes</taxon>
        <taxon>Sordariomycetidae</taxon>
        <taxon>Sordariales</taxon>
        <taxon>Lasiosphaeriaceae</taxon>
        <taxon>Immersiella</taxon>
    </lineage>
</organism>
<feature type="transmembrane region" description="Helical" evidence="2">
    <location>
        <begin position="247"/>
        <end position="265"/>
    </location>
</feature>
<feature type="compositionally biased region" description="Pro residues" evidence="1">
    <location>
        <begin position="213"/>
        <end position="226"/>
    </location>
</feature>
<gene>
    <name evidence="3" type="ORF">B0T14DRAFT_583265</name>
</gene>
<feature type="transmembrane region" description="Helical" evidence="2">
    <location>
        <begin position="499"/>
        <end position="519"/>
    </location>
</feature>
<keyword evidence="2" id="KW-0472">Membrane</keyword>
<proteinExistence type="predicted"/>
<keyword evidence="2" id="KW-1133">Transmembrane helix</keyword>
<reference evidence="3" key="1">
    <citation type="submission" date="2023-06" db="EMBL/GenBank/DDBJ databases">
        <title>Genome-scale phylogeny and comparative genomics of the fungal order Sordariales.</title>
        <authorList>
            <consortium name="Lawrence Berkeley National Laboratory"/>
            <person name="Hensen N."/>
            <person name="Bonometti L."/>
            <person name="Westerberg I."/>
            <person name="Brannstrom I.O."/>
            <person name="Guillou S."/>
            <person name="Cros-Aarteil S."/>
            <person name="Calhoun S."/>
            <person name="Haridas S."/>
            <person name="Kuo A."/>
            <person name="Mondo S."/>
            <person name="Pangilinan J."/>
            <person name="Riley R."/>
            <person name="Labutti K."/>
            <person name="Andreopoulos B."/>
            <person name="Lipzen A."/>
            <person name="Chen C."/>
            <person name="Yanf M."/>
            <person name="Daum C."/>
            <person name="Ng V."/>
            <person name="Clum A."/>
            <person name="Steindorff A."/>
            <person name="Ohm R."/>
            <person name="Martin F."/>
            <person name="Silar P."/>
            <person name="Natvig D."/>
            <person name="Lalanne C."/>
            <person name="Gautier V."/>
            <person name="Ament-Velasquez S.L."/>
            <person name="Kruys A."/>
            <person name="Hutchinson M.I."/>
            <person name="Powell A.J."/>
            <person name="Barry K."/>
            <person name="Miller A.N."/>
            <person name="Grigoriev I.V."/>
            <person name="Debuchy R."/>
            <person name="Gladieux P."/>
            <person name="Thoren M.H."/>
            <person name="Johannesson H."/>
        </authorList>
    </citation>
    <scope>NUCLEOTIDE SEQUENCE</scope>
    <source>
        <strain evidence="3">CBS 606.72</strain>
    </source>
</reference>
<feature type="transmembrane region" description="Helical" evidence="2">
    <location>
        <begin position="603"/>
        <end position="626"/>
    </location>
</feature>
<dbReference type="InterPro" id="IPR021840">
    <property type="entry name" value="DUF3433"/>
</dbReference>
<protein>
    <submittedName>
        <fullName evidence="3">Uncharacterized protein</fullName>
    </submittedName>
</protein>
<dbReference type="EMBL" id="JAULSU010000003">
    <property type="protein sequence ID" value="KAK0624107.1"/>
    <property type="molecule type" value="Genomic_DNA"/>
</dbReference>
<accession>A0AA39WYR8</accession>
<evidence type="ECO:0000313" key="4">
    <source>
        <dbReference type="Proteomes" id="UP001175000"/>
    </source>
</evidence>
<dbReference type="PANTHER" id="PTHR37544:SF3">
    <property type="entry name" value="SPRAY"/>
    <property type="match status" value="1"/>
</dbReference>
<dbReference type="PANTHER" id="PTHR37544">
    <property type="entry name" value="SPRAY-RELATED"/>
    <property type="match status" value="1"/>
</dbReference>
<feature type="region of interest" description="Disordered" evidence="1">
    <location>
        <begin position="464"/>
        <end position="483"/>
    </location>
</feature>
<feature type="transmembrane region" description="Helical" evidence="2">
    <location>
        <begin position="370"/>
        <end position="388"/>
    </location>
</feature>
<feature type="transmembrane region" description="Helical" evidence="2">
    <location>
        <begin position="638"/>
        <end position="659"/>
    </location>
</feature>
<comment type="caution">
    <text evidence="3">The sequence shown here is derived from an EMBL/GenBank/DDBJ whole genome shotgun (WGS) entry which is preliminary data.</text>
</comment>
<feature type="transmembrane region" description="Helical" evidence="2">
    <location>
        <begin position="318"/>
        <end position="336"/>
    </location>
</feature>
<evidence type="ECO:0000313" key="3">
    <source>
        <dbReference type="EMBL" id="KAK0624107.1"/>
    </source>
</evidence>
<evidence type="ECO:0000256" key="2">
    <source>
        <dbReference type="SAM" id="Phobius"/>
    </source>
</evidence>
<dbReference type="AlphaFoldDB" id="A0AA39WYR8"/>
<keyword evidence="4" id="KW-1185">Reference proteome</keyword>
<feature type="compositionally biased region" description="Basic and acidic residues" evidence="1">
    <location>
        <begin position="227"/>
        <end position="236"/>
    </location>
</feature>
<dbReference type="Pfam" id="PF11915">
    <property type="entry name" value="DUF3433"/>
    <property type="match status" value="2"/>
</dbReference>